<dbReference type="InterPro" id="IPR001128">
    <property type="entry name" value="Cyt_P450"/>
</dbReference>
<dbReference type="InterPro" id="IPR050121">
    <property type="entry name" value="Cytochrome_P450_monoxygenase"/>
</dbReference>
<dbReference type="PRINTS" id="PR00385">
    <property type="entry name" value="P450"/>
</dbReference>
<dbReference type="PANTHER" id="PTHR24305">
    <property type="entry name" value="CYTOCHROME P450"/>
    <property type="match status" value="1"/>
</dbReference>
<dbReference type="GO" id="GO:0016705">
    <property type="term" value="F:oxidoreductase activity, acting on paired donors, with incorporation or reduction of molecular oxygen"/>
    <property type="evidence" value="ECO:0007669"/>
    <property type="project" value="InterPro"/>
</dbReference>
<evidence type="ECO:0000313" key="7">
    <source>
        <dbReference type="Proteomes" id="UP001301769"/>
    </source>
</evidence>
<keyword evidence="3 4" id="KW-0408">Iron</keyword>
<dbReference type="PRINTS" id="PR00463">
    <property type="entry name" value="EP450I"/>
</dbReference>
<keyword evidence="1 4" id="KW-0349">Heme</keyword>
<dbReference type="SUPFAM" id="SSF48264">
    <property type="entry name" value="Cytochrome P450"/>
    <property type="match status" value="1"/>
</dbReference>
<dbReference type="CDD" id="cd11058">
    <property type="entry name" value="CYP60B-like"/>
    <property type="match status" value="1"/>
</dbReference>
<evidence type="ECO:0000256" key="2">
    <source>
        <dbReference type="ARBA" id="ARBA00022723"/>
    </source>
</evidence>
<keyword evidence="5" id="KW-0472">Membrane</keyword>
<sequence length="530" mass="60698">MDSTDLPEDVQGRPSILSILLFTAIAYPVLKAFYNIYFHPLSKIPGPVLHSVSRVPYVASLLKGWAVHDLQKLHQRYGPIVRVAPDEVSIAQAEVWNEMFQPRLEHEVDSASVRTIRHREFLKDPIWWEPHGTTNGKVANVITAIDPEHHARLRKVLAPAFTSRALKSQEPCIQRYVNLLVERIREAATASEDEIDMKDWFIFTTFDIFGDLGFGESFNCLENSRYHPWVARTFGSIKAVVWVVATRYWPAIHYLLLLCMPPSIREMADEHRRHVQEKVRQRMNYEVGRPDVFSPIMAARRDGDKDVAMSMDEIDALFSSLVNAASETTATTLTGTLNCLVQNPGPLERLTQEIRGTFNDESEITIDALRDLPYLNQVLKEGLRLFTPVPWIMPRRAPPEGATVCGVFLPGGTSISTQTYTMNRKQEYWHEAESFIPDRWAPEALTNEDSPFYNDRRDASQPFLVGSRACLGQHLAWAELWLISAKLVWNFDFGQAEDPERRLKWESLKTYVLVETQPVWVKVKPRPYLA</sequence>
<dbReference type="GO" id="GO:0005506">
    <property type="term" value="F:iron ion binding"/>
    <property type="evidence" value="ECO:0007669"/>
    <property type="project" value="InterPro"/>
</dbReference>
<dbReference type="Proteomes" id="UP001301769">
    <property type="component" value="Unassembled WGS sequence"/>
</dbReference>
<dbReference type="Gene3D" id="1.10.630.10">
    <property type="entry name" value="Cytochrome P450"/>
    <property type="match status" value="1"/>
</dbReference>
<keyword evidence="7" id="KW-1185">Reference proteome</keyword>
<evidence type="ECO:0000256" key="5">
    <source>
        <dbReference type="SAM" id="Phobius"/>
    </source>
</evidence>
<evidence type="ECO:0000256" key="1">
    <source>
        <dbReference type="ARBA" id="ARBA00022617"/>
    </source>
</evidence>
<dbReference type="InterPro" id="IPR036396">
    <property type="entry name" value="Cyt_P450_sf"/>
</dbReference>
<comment type="cofactor">
    <cofactor evidence="4">
        <name>heme</name>
        <dbReference type="ChEBI" id="CHEBI:30413"/>
    </cofactor>
</comment>
<keyword evidence="5" id="KW-0812">Transmembrane</keyword>
<reference evidence="6" key="2">
    <citation type="submission" date="2023-05" db="EMBL/GenBank/DDBJ databases">
        <authorList>
            <consortium name="Lawrence Berkeley National Laboratory"/>
            <person name="Steindorff A."/>
            <person name="Hensen N."/>
            <person name="Bonometti L."/>
            <person name="Westerberg I."/>
            <person name="Brannstrom I.O."/>
            <person name="Guillou S."/>
            <person name="Cros-Aarteil S."/>
            <person name="Calhoun S."/>
            <person name="Haridas S."/>
            <person name="Kuo A."/>
            <person name="Mondo S."/>
            <person name="Pangilinan J."/>
            <person name="Riley R."/>
            <person name="Labutti K."/>
            <person name="Andreopoulos B."/>
            <person name="Lipzen A."/>
            <person name="Chen C."/>
            <person name="Yanf M."/>
            <person name="Daum C."/>
            <person name="Ng V."/>
            <person name="Clum A."/>
            <person name="Ohm R."/>
            <person name="Martin F."/>
            <person name="Silar P."/>
            <person name="Natvig D."/>
            <person name="Lalanne C."/>
            <person name="Gautier V."/>
            <person name="Ament-Velasquez S.L."/>
            <person name="Kruys A."/>
            <person name="Hutchinson M.I."/>
            <person name="Powell A.J."/>
            <person name="Barry K."/>
            <person name="Miller A.N."/>
            <person name="Grigoriev I.V."/>
            <person name="Debuchy R."/>
            <person name="Gladieux P."/>
            <person name="Thoren M.H."/>
            <person name="Johannesson H."/>
        </authorList>
    </citation>
    <scope>NUCLEOTIDE SEQUENCE</scope>
    <source>
        <strain evidence="6">PSN293</strain>
    </source>
</reference>
<feature type="transmembrane region" description="Helical" evidence="5">
    <location>
        <begin position="15"/>
        <end position="34"/>
    </location>
</feature>
<evidence type="ECO:0000313" key="6">
    <source>
        <dbReference type="EMBL" id="KAK4210194.1"/>
    </source>
</evidence>
<reference evidence="6" key="1">
    <citation type="journal article" date="2023" name="Mol. Phylogenet. Evol.">
        <title>Genome-scale phylogeny and comparative genomics of the fungal order Sordariales.</title>
        <authorList>
            <person name="Hensen N."/>
            <person name="Bonometti L."/>
            <person name="Westerberg I."/>
            <person name="Brannstrom I.O."/>
            <person name="Guillou S."/>
            <person name="Cros-Aarteil S."/>
            <person name="Calhoun S."/>
            <person name="Haridas S."/>
            <person name="Kuo A."/>
            <person name="Mondo S."/>
            <person name="Pangilinan J."/>
            <person name="Riley R."/>
            <person name="LaButti K."/>
            <person name="Andreopoulos B."/>
            <person name="Lipzen A."/>
            <person name="Chen C."/>
            <person name="Yan M."/>
            <person name="Daum C."/>
            <person name="Ng V."/>
            <person name="Clum A."/>
            <person name="Steindorff A."/>
            <person name="Ohm R.A."/>
            <person name="Martin F."/>
            <person name="Silar P."/>
            <person name="Natvig D.O."/>
            <person name="Lalanne C."/>
            <person name="Gautier V."/>
            <person name="Ament-Velasquez S.L."/>
            <person name="Kruys A."/>
            <person name="Hutchinson M.I."/>
            <person name="Powell A.J."/>
            <person name="Barry K."/>
            <person name="Miller A.N."/>
            <person name="Grigoriev I.V."/>
            <person name="Debuchy R."/>
            <person name="Gladieux P."/>
            <person name="Hiltunen Thoren M."/>
            <person name="Johannesson H."/>
        </authorList>
    </citation>
    <scope>NUCLEOTIDE SEQUENCE</scope>
    <source>
        <strain evidence="6">PSN293</strain>
    </source>
</reference>
<dbReference type="InterPro" id="IPR002401">
    <property type="entry name" value="Cyt_P450_E_grp-I"/>
</dbReference>
<accession>A0AAN6Y0J8</accession>
<dbReference type="GO" id="GO:0004497">
    <property type="term" value="F:monooxygenase activity"/>
    <property type="evidence" value="ECO:0007669"/>
    <property type="project" value="InterPro"/>
</dbReference>
<dbReference type="AlphaFoldDB" id="A0AAN6Y0J8"/>
<evidence type="ECO:0000256" key="4">
    <source>
        <dbReference type="PIRSR" id="PIRSR602401-1"/>
    </source>
</evidence>
<proteinExistence type="predicted"/>
<name>A0AAN6Y0J8_9PEZI</name>
<evidence type="ECO:0000256" key="3">
    <source>
        <dbReference type="ARBA" id="ARBA00023004"/>
    </source>
</evidence>
<keyword evidence="5" id="KW-1133">Transmembrane helix</keyword>
<protein>
    <submittedName>
        <fullName evidence="6">Cytochrome P450</fullName>
    </submittedName>
</protein>
<keyword evidence="2 4" id="KW-0479">Metal-binding</keyword>
<organism evidence="6 7">
    <name type="scientific">Rhypophila decipiens</name>
    <dbReference type="NCBI Taxonomy" id="261697"/>
    <lineage>
        <taxon>Eukaryota</taxon>
        <taxon>Fungi</taxon>
        <taxon>Dikarya</taxon>
        <taxon>Ascomycota</taxon>
        <taxon>Pezizomycotina</taxon>
        <taxon>Sordariomycetes</taxon>
        <taxon>Sordariomycetidae</taxon>
        <taxon>Sordariales</taxon>
        <taxon>Naviculisporaceae</taxon>
        <taxon>Rhypophila</taxon>
    </lineage>
</organism>
<dbReference type="GO" id="GO:0020037">
    <property type="term" value="F:heme binding"/>
    <property type="evidence" value="ECO:0007669"/>
    <property type="project" value="InterPro"/>
</dbReference>
<dbReference type="PANTHER" id="PTHR24305:SF199">
    <property type="entry name" value="P450, PUTATIVE (EUROFUNG)-RELATED"/>
    <property type="match status" value="1"/>
</dbReference>
<feature type="binding site" description="axial binding residue" evidence="4">
    <location>
        <position position="470"/>
    </location>
    <ligand>
        <name>heme</name>
        <dbReference type="ChEBI" id="CHEBI:30413"/>
    </ligand>
    <ligandPart>
        <name>Fe</name>
        <dbReference type="ChEBI" id="CHEBI:18248"/>
    </ligandPart>
</feature>
<dbReference type="EMBL" id="MU858182">
    <property type="protein sequence ID" value="KAK4210194.1"/>
    <property type="molecule type" value="Genomic_DNA"/>
</dbReference>
<dbReference type="Pfam" id="PF00067">
    <property type="entry name" value="p450"/>
    <property type="match status" value="1"/>
</dbReference>
<comment type="caution">
    <text evidence="6">The sequence shown here is derived from an EMBL/GenBank/DDBJ whole genome shotgun (WGS) entry which is preliminary data.</text>
</comment>
<gene>
    <name evidence="6" type="ORF">QBC37DRAFT_485577</name>
</gene>